<dbReference type="OrthoDB" id="5464618at2"/>
<gene>
    <name evidence="1" type="ORF">CLV62_11638</name>
</gene>
<dbReference type="EMBL" id="QICL01000016">
    <property type="protein sequence ID" value="PXV62998.1"/>
    <property type="molecule type" value="Genomic_DNA"/>
</dbReference>
<name>A0A2V3PPV7_9BACT</name>
<dbReference type="Proteomes" id="UP000247973">
    <property type="component" value="Unassembled WGS sequence"/>
</dbReference>
<accession>A0A2V3PPV7</accession>
<keyword evidence="2" id="KW-1185">Reference proteome</keyword>
<sequence>MPKIFRLSKAGVRLLFKVRHHKGHGIHSPFVFNFITRVIEEKTPYHAYEDVRNCLKDFPVLSFQENKTHRLLFKIVNYFNIKQILELGGGIGIHSLYMTAAASDIECLSVELTPSKYNQAQMLYNEWNHNIIQSEEQFPLINGKKDCIFVNLKNYNASHNELVIYLLSLVHKDSVIIIDGIRTNRKLQTLWKMLVQQNDVIVSLDLFHLGILFFDKKYYKRNYKLSF</sequence>
<dbReference type="InterPro" id="IPR029063">
    <property type="entry name" value="SAM-dependent_MTases_sf"/>
</dbReference>
<reference evidence="1 2" key="1">
    <citation type="submission" date="2018-03" db="EMBL/GenBank/DDBJ databases">
        <title>Genomic Encyclopedia of Archaeal and Bacterial Type Strains, Phase II (KMG-II): from individual species to whole genera.</title>
        <authorList>
            <person name="Goeker M."/>
        </authorList>
    </citation>
    <scope>NUCLEOTIDE SEQUENCE [LARGE SCALE GENOMIC DNA]</scope>
    <source>
        <strain evidence="1 2">DSM 100214</strain>
    </source>
</reference>
<dbReference type="Gene3D" id="3.40.50.150">
    <property type="entry name" value="Vaccinia Virus protein VP39"/>
    <property type="match status" value="1"/>
</dbReference>
<dbReference type="AlphaFoldDB" id="A0A2V3PPV7"/>
<protein>
    <submittedName>
        <fullName evidence="1">Uncharacterized protein</fullName>
    </submittedName>
</protein>
<comment type="caution">
    <text evidence="1">The sequence shown here is derived from an EMBL/GenBank/DDBJ whole genome shotgun (WGS) entry which is preliminary data.</text>
</comment>
<evidence type="ECO:0000313" key="2">
    <source>
        <dbReference type="Proteomes" id="UP000247973"/>
    </source>
</evidence>
<dbReference type="RefSeq" id="WP_110311151.1">
    <property type="nucleotide sequence ID" value="NZ_QICL01000016.1"/>
</dbReference>
<organism evidence="1 2">
    <name type="scientific">Dysgonomonas alginatilytica</name>
    <dbReference type="NCBI Taxonomy" id="1605892"/>
    <lineage>
        <taxon>Bacteria</taxon>
        <taxon>Pseudomonadati</taxon>
        <taxon>Bacteroidota</taxon>
        <taxon>Bacteroidia</taxon>
        <taxon>Bacteroidales</taxon>
        <taxon>Dysgonomonadaceae</taxon>
        <taxon>Dysgonomonas</taxon>
    </lineage>
</organism>
<dbReference type="SUPFAM" id="SSF53335">
    <property type="entry name" value="S-adenosyl-L-methionine-dependent methyltransferases"/>
    <property type="match status" value="1"/>
</dbReference>
<evidence type="ECO:0000313" key="1">
    <source>
        <dbReference type="EMBL" id="PXV62998.1"/>
    </source>
</evidence>
<proteinExistence type="predicted"/>